<dbReference type="SUPFAM" id="SSF63817">
    <property type="entry name" value="Sortase"/>
    <property type="match status" value="1"/>
</dbReference>
<dbReference type="NCBIfam" id="TIGR01076">
    <property type="entry name" value="sortase_fam"/>
    <property type="match status" value="1"/>
</dbReference>
<keyword evidence="1 2" id="KW-0378">Hydrolase</keyword>
<dbReference type="RefSeq" id="WP_205002519.1">
    <property type="nucleotide sequence ID" value="NZ_JAFBER010000003.1"/>
</dbReference>
<evidence type="ECO:0000256" key="1">
    <source>
        <dbReference type="ARBA" id="ARBA00022801"/>
    </source>
</evidence>
<name>A0ABS2PWX9_9BACL</name>
<evidence type="ECO:0000313" key="3">
    <source>
        <dbReference type="Proteomes" id="UP000808914"/>
    </source>
</evidence>
<gene>
    <name evidence="2" type="ORF">JOD45_000752</name>
</gene>
<dbReference type="Pfam" id="PF04203">
    <property type="entry name" value="Sortase"/>
    <property type="match status" value="1"/>
</dbReference>
<keyword evidence="3" id="KW-1185">Reference proteome</keyword>
<dbReference type="EC" id="3.4.22.70" evidence="2"/>
<dbReference type="GO" id="GO:0016787">
    <property type="term" value="F:hydrolase activity"/>
    <property type="evidence" value="ECO:0007669"/>
    <property type="project" value="UniProtKB-KW"/>
</dbReference>
<protein>
    <submittedName>
        <fullName evidence="2">Sortase A</fullName>
        <ecNumber evidence="2">3.4.22.70</ecNumber>
    </submittedName>
</protein>
<accession>A0ABS2PWX9</accession>
<dbReference type="CDD" id="cd05828">
    <property type="entry name" value="Sortase_D_1"/>
    <property type="match status" value="1"/>
</dbReference>
<dbReference type="InterPro" id="IPR041999">
    <property type="entry name" value="Sortase_D_1"/>
</dbReference>
<dbReference type="PROSITE" id="PS51257">
    <property type="entry name" value="PROKAR_LIPOPROTEIN"/>
    <property type="match status" value="1"/>
</dbReference>
<comment type="caution">
    <text evidence="2">The sequence shown here is derived from an EMBL/GenBank/DDBJ whole genome shotgun (WGS) entry which is preliminary data.</text>
</comment>
<dbReference type="Gene3D" id="2.40.260.10">
    <property type="entry name" value="Sortase"/>
    <property type="match status" value="1"/>
</dbReference>
<dbReference type="InterPro" id="IPR005754">
    <property type="entry name" value="Sortase"/>
</dbReference>
<organism evidence="2 3">
    <name type="scientific">Scopulibacillus daqui</name>
    <dbReference type="NCBI Taxonomy" id="1469162"/>
    <lineage>
        <taxon>Bacteria</taxon>
        <taxon>Bacillati</taxon>
        <taxon>Bacillota</taxon>
        <taxon>Bacilli</taxon>
        <taxon>Bacillales</taxon>
        <taxon>Sporolactobacillaceae</taxon>
        <taxon>Scopulibacillus</taxon>
    </lineage>
</organism>
<sequence>MRKLIGCFLLSIGVILISVSGCILWIDHTGQKQAIHQAEAAVKSNHPQDKDIKERPFHPRKGQVLLSGHRDTVFRHLGDLKPGDKIIVQMPYGTFQYSMKGWKIVSEDDTTVIHSTAPKEVLTLSTCYPFHYIGHAPKRYIITAYPLK</sequence>
<dbReference type="InterPro" id="IPR023365">
    <property type="entry name" value="Sortase_dom-sf"/>
</dbReference>
<proteinExistence type="predicted"/>
<dbReference type="EMBL" id="JAFBER010000003">
    <property type="protein sequence ID" value="MBM7644559.1"/>
    <property type="molecule type" value="Genomic_DNA"/>
</dbReference>
<dbReference type="Proteomes" id="UP000808914">
    <property type="component" value="Unassembled WGS sequence"/>
</dbReference>
<evidence type="ECO:0000313" key="2">
    <source>
        <dbReference type="EMBL" id="MBM7644559.1"/>
    </source>
</evidence>
<reference evidence="2 3" key="1">
    <citation type="submission" date="2021-01" db="EMBL/GenBank/DDBJ databases">
        <title>Genomic Encyclopedia of Type Strains, Phase IV (KMG-IV): sequencing the most valuable type-strain genomes for metagenomic binning, comparative biology and taxonomic classification.</title>
        <authorList>
            <person name="Goeker M."/>
        </authorList>
    </citation>
    <scope>NUCLEOTIDE SEQUENCE [LARGE SCALE GENOMIC DNA]</scope>
    <source>
        <strain evidence="2 3">DSM 28236</strain>
    </source>
</reference>